<sequence>MIRWNFTISPRTLTVTEERLISSLSQAFSLKQHPPFLSHLPDEFDLLFYEKAPSL</sequence>
<protein>
    <submittedName>
        <fullName evidence="1">Uncharacterized protein</fullName>
    </submittedName>
</protein>
<geneLocation type="mitochondrion" evidence="1"/>
<dbReference type="EMBL" id="KY774314">
    <property type="protein sequence ID" value="ART30999.1"/>
    <property type="molecule type" value="Genomic_DNA"/>
</dbReference>
<dbReference type="AlphaFoldDB" id="A0A1Y0B0W3"/>
<gene>
    <name evidence="1" type="ORF">AEK19_MT0756</name>
</gene>
<name>A0A1Y0B0W3_9LAMI</name>
<evidence type="ECO:0000313" key="1">
    <source>
        <dbReference type="EMBL" id="ART30999.1"/>
    </source>
</evidence>
<accession>A0A1Y0B0W3</accession>
<keyword evidence="1" id="KW-0496">Mitochondrion</keyword>
<reference evidence="1" key="1">
    <citation type="submission" date="2017-03" db="EMBL/GenBank/DDBJ databases">
        <title>The mitochondrial genome of the carnivorous plant Utricularia reniformis (Lentibulariaceae): structure, comparative analysis and evolutionary landmarks.</title>
        <authorList>
            <person name="Silva S.R."/>
            <person name="Alvarenga D.O."/>
            <person name="Michael T.P."/>
            <person name="Miranda V.F.O."/>
            <person name="Varani A.M."/>
        </authorList>
    </citation>
    <scope>NUCLEOTIDE SEQUENCE</scope>
</reference>
<proteinExistence type="predicted"/>
<organism evidence="1">
    <name type="scientific">Utricularia reniformis</name>
    <dbReference type="NCBI Taxonomy" id="192314"/>
    <lineage>
        <taxon>Eukaryota</taxon>
        <taxon>Viridiplantae</taxon>
        <taxon>Streptophyta</taxon>
        <taxon>Embryophyta</taxon>
        <taxon>Tracheophyta</taxon>
        <taxon>Spermatophyta</taxon>
        <taxon>Magnoliopsida</taxon>
        <taxon>eudicotyledons</taxon>
        <taxon>Gunneridae</taxon>
        <taxon>Pentapetalae</taxon>
        <taxon>asterids</taxon>
        <taxon>lamiids</taxon>
        <taxon>Lamiales</taxon>
        <taxon>Lentibulariaceae</taxon>
        <taxon>Utricularia</taxon>
    </lineage>
</organism>